<gene>
    <name evidence="2" type="ORF">HNS30_31410</name>
</gene>
<feature type="domain" description="Fe/B12 periplasmic-binding" evidence="1">
    <location>
        <begin position="18"/>
        <end position="271"/>
    </location>
</feature>
<dbReference type="EMBL" id="JABFJW010000340">
    <property type="protein sequence ID" value="NOK13566.1"/>
    <property type="molecule type" value="Genomic_DNA"/>
</dbReference>
<dbReference type="Gene3D" id="3.40.50.1980">
    <property type="entry name" value="Nitrogenase molybdenum iron protein domain"/>
    <property type="match status" value="2"/>
</dbReference>
<dbReference type="Proteomes" id="UP000528460">
    <property type="component" value="Unassembled WGS sequence"/>
</dbReference>
<dbReference type="InterPro" id="IPR002491">
    <property type="entry name" value="ABC_transptr_periplasmic_BD"/>
</dbReference>
<dbReference type="AlphaFoldDB" id="A0A7Y4JYL9"/>
<dbReference type="PROSITE" id="PS50983">
    <property type="entry name" value="FE_B12_PBP"/>
    <property type="match status" value="1"/>
</dbReference>
<protein>
    <submittedName>
        <fullName evidence="2">Cobalamin-binding protein</fullName>
    </submittedName>
</protein>
<sequence>MNAQLSALLSSAPRHPRRVVCLTEETTEVLYRIGAGDLVVGVSGFTVRPPEARKKPRVSSFLDANFERILELKPDLVLGFSDLQADIGRELCKRGVPVYLFNQRSLAEILQAVRLTGALVGRAEPAEVLAVELEKNLERHSDAAQSLPKRPRIFFEEWHEPLISGIRWCSELVEVVGGVDVCQESRASQGAKGRIFEPEEVARRDPEGVIASWCGRKAKREKIASRPGWAGVRAVLDDQLYEVRSSYILQPGPAALSDGVEQLARIVAAVAKGEKLPMARPGDLRTALT</sequence>
<dbReference type="CDD" id="cd01144">
    <property type="entry name" value="BtuF"/>
    <property type="match status" value="1"/>
</dbReference>
<dbReference type="SUPFAM" id="SSF53807">
    <property type="entry name" value="Helical backbone' metal receptor"/>
    <property type="match status" value="1"/>
</dbReference>
<dbReference type="Pfam" id="PF01497">
    <property type="entry name" value="Peripla_BP_2"/>
    <property type="match status" value="1"/>
</dbReference>
<proteinExistence type="predicted"/>
<dbReference type="InterPro" id="IPR051030">
    <property type="entry name" value="Vitamin_B12-ABC_binding"/>
</dbReference>
<evidence type="ECO:0000313" key="2">
    <source>
        <dbReference type="EMBL" id="NOK13566.1"/>
    </source>
</evidence>
<evidence type="ECO:0000259" key="1">
    <source>
        <dbReference type="PROSITE" id="PS50983"/>
    </source>
</evidence>
<comment type="caution">
    <text evidence="2">The sequence shown here is derived from an EMBL/GenBank/DDBJ whole genome shotgun (WGS) entry which is preliminary data.</text>
</comment>
<evidence type="ECO:0000313" key="3">
    <source>
        <dbReference type="Proteomes" id="UP000528460"/>
    </source>
</evidence>
<name>A0A7Y4JYL9_9BACT</name>
<dbReference type="PANTHER" id="PTHR42860:SF2">
    <property type="entry name" value="BLL4160 PROTEIN"/>
    <property type="match status" value="1"/>
</dbReference>
<dbReference type="RefSeq" id="WP_171420727.1">
    <property type="nucleotide sequence ID" value="NZ_JABFJW010000340.1"/>
</dbReference>
<reference evidence="2 3" key="1">
    <citation type="submission" date="2020-05" db="EMBL/GenBank/DDBJ databases">
        <authorList>
            <person name="Whitworth D."/>
        </authorList>
    </citation>
    <scope>NUCLEOTIDE SEQUENCE [LARGE SCALE GENOMIC DNA]</scope>
    <source>
        <strain evidence="2 3">CA046A</strain>
    </source>
</reference>
<organism evidence="2 3">
    <name type="scientific">Corallococcus exercitus</name>
    <dbReference type="NCBI Taxonomy" id="2316736"/>
    <lineage>
        <taxon>Bacteria</taxon>
        <taxon>Pseudomonadati</taxon>
        <taxon>Myxococcota</taxon>
        <taxon>Myxococcia</taxon>
        <taxon>Myxococcales</taxon>
        <taxon>Cystobacterineae</taxon>
        <taxon>Myxococcaceae</taxon>
        <taxon>Corallococcus</taxon>
    </lineage>
</organism>
<accession>A0A7Y4JYL9</accession>
<dbReference type="PANTHER" id="PTHR42860">
    <property type="entry name" value="VITAMIN B12-BINDING PROTEIN"/>
    <property type="match status" value="1"/>
</dbReference>